<reference evidence="2" key="1">
    <citation type="journal article" date="2019" name="Int. J. Syst. Evol. Microbiol.">
        <title>The Global Catalogue of Microorganisms (GCM) 10K type strain sequencing project: providing services to taxonomists for standard genome sequencing and annotation.</title>
        <authorList>
            <consortium name="The Broad Institute Genomics Platform"/>
            <consortium name="The Broad Institute Genome Sequencing Center for Infectious Disease"/>
            <person name="Wu L."/>
            <person name="Ma J."/>
        </authorList>
    </citation>
    <scope>NUCLEOTIDE SEQUENCE [LARGE SCALE GENOMIC DNA]</scope>
    <source>
        <strain evidence="2">JCM 17927</strain>
    </source>
</reference>
<name>A0ABP8N0B1_9BACT</name>
<keyword evidence="2" id="KW-1185">Reference proteome</keyword>
<evidence type="ECO:0000313" key="1">
    <source>
        <dbReference type="EMBL" id="GAA4459135.1"/>
    </source>
</evidence>
<accession>A0ABP8N0B1</accession>
<evidence type="ECO:0000313" key="2">
    <source>
        <dbReference type="Proteomes" id="UP001501175"/>
    </source>
</evidence>
<dbReference type="Proteomes" id="UP001501175">
    <property type="component" value="Unassembled WGS sequence"/>
</dbReference>
<comment type="caution">
    <text evidence="1">The sequence shown here is derived from an EMBL/GenBank/DDBJ whole genome shotgun (WGS) entry which is preliminary data.</text>
</comment>
<dbReference type="RefSeq" id="WP_345244909.1">
    <property type="nucleotide sequence ID" value="NZ_BAABHD010000030.1"/>
</dbReference>
<sequence length="548" mass="65075">MAKKKHKEKMMMSVQRPSNLDYQKLITDYPPQIKNFKLDKMKLLVDVIYDRITYDQRNFNDQDGNFFIPLHSEKLQGIVSDYHLYMPYLEQANVIERTKGWQAGVKSRGYRFTEVYQTKAEWDTIEDYKVIQNYKAYKESQREKARQQYPHLISWFDGLQIDEEKAKQYIEDDYERKIKGNPSTERRQKPTREYNAYLRMVYNIVSKRYYFTLDDKGFRLHTVLTTLKKELRNFITYQGKPLVAIDLSCSQPFLSTRLFDPLFYDKVYPFSNRTEVNATALVKLSHLPFYNNYQYTIHSTLTNFENLLPENWEIENVVIALKNFTTIVVKFSYNNNKNDDINNNIIIKNDINSNTNRQKLTKSPFKEVKHPMSEKTHVDGESDLTEWAIYVQQVANGSFYEYIQTCANRIDPSLRLDRSKVKTMTITAFFAQVDFHEDQAISKKHLSLTEQQNLFRKVFPKIFRLFQEIKFLDHALLALLLQNIESEIFLNRIAKRTVEERPDLPIFTIHDSIVTTVGDEDYVEQVMKEELQNAVGLVPNTKREYWRS</sequence>
<evidence type="ECO:0008006" key="3">
    <source>
        <dbReference type="Google" id="ProtNLM"/>
    </source>
</evidence>
<gene>
    <name evidence="1" type="ORF">GCM10023189_32410</name>
</gene>
<dbReference type="EMBL" id="BAABHD010000030">
    <property type="protein sequence ID" value="GAA4459135.1"/>
    <property type="molecule type" value="Genomic_DNA"/>
</dbReference>
<organism evidence="1 2">
    <name type="scientific">Nibrella saemangeumensis</name>
    <dbReference type="NCBI Taxonomy" id="1084526"/>
    <lineage>
        <taxon>Bacteria</taxon>
        <taxon>Pseudomonadati</taxon>
        <taxon>Bacteroidota</taxon>
        <taxon>Cytophagia</taxon>
        <taxon>Cytophagales</taxon>
        <taxon>Spirosomataceae</taxon>
        <taxon>Nibrella</taxon>
    </lineage>
</organism>
<protein>
    <recommendedName>
        <fullName evidence="3">DNA-directed DNA polymerase family A palm domain-containing protein</fullName>
    </recommendedName>
</protein>
<proteinExistence type="predicted"/>